<keyword evidence="1" id="KW-0472">Membrane</keyword>
<dbReference type="AlphaFoldDB" id="A0A9Q0JT49"/>
<keyword evidence="1" id="KW-1133">Transmembrane helix</keyword>
<reference evidence="3" key="1">
    <citation type="journal article" date="2023" name="Plant J.">
        <title>The genome of the king protea, Protea cynaroides.</title>
        <authorList>
            <person name="Chang J."/>
            <person name="Duong T.A."/>
            <person name="Schoeman C."/>
            <person name="Ma X."/>
            <person name="Roodt D."/>
            <person name="Barker N."/>
            <person name="Li Z."/>
            <person name="Van de Peer Y."/>
            <person name="Mizrachi E."/>
        </authorList>
    </citation>
    <scope>NUCLEOTIDE SEQUENCE</scope>
    <source>
        <tissue evidence="3">Young leaves</tissue>
    </source>
</reference>
<dbReference type="PANTHER" id="PTHR24177:SF365">
    <property type="entry name" value="ANKYRIN REPEAT-CONTAINING PROTEIN NPR4-LIKE ISOFORM X1"/>
    <property type="match status" value="1"/>
</dbReference>
<dbReference type="Pfam" id="PF13962">
    <property type="entry name" value="PGG"/>
    <property type="match status" value="1"/>
</dbReference>
<keyword evidence="4" id="KW-1185">Reference proteome</keyword>
<dbReference type="InterPro" id="IPR036770">
    <property type="entry name" value="Ankyrin_rpt-contain_sf"/>
</dbReference>
<organism evidence="3 4">
    <name type="scientific">Protea cynaroides</name>
    <dbReference type="NCBI Taxonomy" id="273540"/>
    <lineage>
        <taxon>Eukaryota</taxon>
        <taxon>Viridiplantae</taxon>
        <taxon>Streptophyta</taxon>
        <taxon>Embryophyta</taxon>
        <taxon>Tracheophyta</taxon>
        <taxon>Spermatophyta</taxon>
        <taxon>Magnoliopsida</taxon>
        <taxon>Proteales</taxon>
        <taxon>Proteaceae</taxon>
        <taxon>Protea</taxon>
    </lineage>
</organism>
<dbReference type="OrthoDB" id="1868897at2759"/>
<feature type="transmembrane region" description="Helical" evidence="1">
    <location>
        <begin position="323"/>
        <end position="348"/>
    </location>
</feature>
<feature type="domain" description="PGG" evidence="2">
    <location>
        <begin position="235"/>
        <end position="346"/>
    </location>
</feature>
<feature type="transmembrane region" description="Helical" evidence="1">
    <location>
        <begin position="273"/>
        <end position="302"/>
    </location>
</feature>
<sequence>MHVMQVFASDEVGIPVDVDQVKAQPYRCERRDTEDPHECSGQHPCMPVRFFNRVFPGLNQLFWSIKKHLSHRIKLIHDKKLMHSQVLKLVRCILKQMEEMKSSEIIQHFEKNTILNEAVKNGIVEIVVESLKCFPNLIGGVTDGKTIFHIAVEYRREKVLNHIYKLSLYDSILFLSDGNRNKILHFAGKLAPYDRLNSELENLLEPMWKERTNKDDKTALFTKEHKDLVAEAGTWMKDTSTSCMVVATLIVTVLFAVAFTVPGDNNNDNGKLVFLGTSLFTIFLIADMIGLFSSSTSMLMFLSIIISRYAEEDFLDSLPKKSIIGLATLFISIAALIVSFTLTLFIILQSKQSF</sequence>
<comment type="caution">
    <text evidence="3">The sequence shown here is derived from an EMBL/GenBank/DDBJ whole genome shotgun (WGS) entry which is preliminary data.</text>
</comment>
<evidence type="ECO:0000256" key="1">
    <source>
        <dbReference type="SAM" id="Phobius"/>
    </source>
</evidence>
<dbReference type="PANTHER" id="PTHR24177">
    <property type="entry name" value="CASKIN"/>
    <property type="match status" value="1"/>
</dbReference>
<dbReference type="InterPro" id="IPR026961">
    <property type="entry name" value="PGG_dom"/>
</dbReference>
<dbReference type="Proteomes" id="UP001141806">
    <property type="component" value="Unassembled WGS sequence"/>
</dbReference>
<accession>A0A9Q0JT49</accession>
<evidence type="ECO:0000259" key="2">
    <source>
        <dbReference type="Pfam" id="PF13962"/>
    </source>
</evidence>
<gene>
    <name evidence="3" type="ORF">NE237_014305</name>
</gene>
<evidence type="ECO:0000313" key="4">
    <source>
        <dbReference type="Proteomes" id="UP001141806"/>
    </source>
</evidence>
<evidence type="ECO:0000313" key="3">
    <source>
        <dbReference type="EMBL" id="KAJ4946677.1"/>
    </source>
</evidence>
<dbReference type="EMBL" id="JAMYWD010000871">
    <property type="protein sequence ID" value="KAJ4946677.1"/>
    <property type="molecule type" value="Genomic_DNA"/>
</dbReference>
<protein>
    <recommendedName>
        <fullName evidence="2">PGG domain-containing protein</fullName>
    </recommendedName>
</protein>
<name>A0A9Q0JT49_9MAGN</name>
<dbReference type="GO" id="GO:0016020">
    <property type="term" value="C:membrane"/>
    <property type="evidence" value="ECO:0007669"/>
    <property type="project" value="TreeGrafter"/>
</dbReference>
<proteinExistence type="predicted"/>
<dbReference type="Gene3D" id="1.25.40.20">
    <property type="entry name" value="Ankyrin repeat-containing domain"/>
    <property type="match status" value="1"/>
</dbReference>
<keyword evidence="1" id="KW-0812">Transmembrane</keyword>
<feature type="transmembrane region" description="Helical" evidence="1">
    <location>
        <begin position="243"/>
        <end position="261"/>
    </location>
</feature>